<keyword evidence="3" id="KW-0813">Transport</keyword>
<comment type="subcellular location">
    <subcellularLocation>
        <location evidence="1">Cell inner membrane</location>
        <topology evidence="1">Peripheral membrane protein</topology>
    </subcellularLocation>
</comment>
<dbReference type="EMBL" id="JAVDPW010000002">
    <property type="protein sequence ID" value="MDR6288407.1"/>
    <property type="molecule type" value="Genomic_DNA"/>
</dbReference>
<evidence type="ECO:0000256" key="1">
    <source>
        <dbReference type="ARBA" id="ARBA00004417"/>
    </source>
</evidence>
<dbReference type="Proteomes" id="UP001262410">
    <property type="component" value="Unassembled WGS sequence"/>
</dbReference>
<dbReference type="InterPro" id="IPR013563">
    <property type="entry name" value="Oligopep_ABC_C"/>
</dbReference>
<dbReference type="Pfam" id="PF08352">
    <property type="entry name" value="oligo_HPY"/>
    <property type="match status" value="1"/>
</dbReference>
<reference evidence="10 11" key="1">
    <citation type="submission" date="2023-07" db="EMBL/GenBank/DDBJ databases">
        <title>Sorghum-associated microbial communities from plants grown in Nebraska, USA.</title>
        <authorList>
            <person name="Schachtman D."/>
        </authorList>
    </citation>
    <scope>NUCLEOTIDE SEQUENCE [LARGE SCALE GENOMIC DNA]</scope>
    <source>
        <strain evidence="10 11">584</strain>
    </source>
</reference>
<keyword evidence="4" id="KW-1003">Cell membrane</keyword>
<dbReference type="CDD" id="cd03257">
    <property type="entry name" value="ABC_NikE_OppD_transporters"/>
    <property type="match status" value="1"/>
</dbReference>
<evidence type="ECO:0000313" key="11">
    <source>
        <dbReference type="Proteomes" id="UP001262410"/>
    </source>
</evidence>
<evidence type="ECO:0000256" key="6">
    <source>
        <dbReference type="ARBA" id="ARBA00022840"/>
    </source>
</evidence>
<comment type="similarity">
    <text evidence="2">Belongs to the ABC transporter superfamily.</text>
</comment>
<keyword evidence="6 10" id="KW-0067">ATP-binding</keyword>
<protein>
    <submittedName>
        <fullName evidence="10">Peptide/nickel transport system ATP-binding protein</fullName>
    </submittedName>
</protein>
<dbReference type="NCBIfam" id="TIGR01727">
    <property type="entry name" value="oligo_HPY"/>
    <property type="match status" value="1"/>
</dbReference>
<evidence type="ECO:0000313" key="10">
    <source>
        <dbReference type="EMBL" id="MDR6288407.1"/>
    </source>
</evidence>
<dbReference type="InterPro" id="IPR003439">
    <property type="entry name" value="ABC_transporter-like_ATP-bd"/>
</dbReference>
<dbReference type="SMART" id="SM00382">
    <property type="entry name" value="AAA"/>
    <property type="match status" value="1"/>
</dbReference>
<dbReference type="PANTHER" id="PTHR43297">
    <property type="entry name" value="OLIGOPEPTIDE TRANSPORT ATP-BINDING PROTEIN APPD"/>
    <property type="match status" value="1"/>
</dbReference>
<evidence type="ECO:0000256" key="3">
    <source>
        <dbReference type="ARBA" id="ARBA00022448"/>
    </source>
</evidence>
<organism evidence="10 11">
    <name type="scientific">Inquilinus ginsengisoli</name>
    <dbReference type="NCBI Taxonomy" id="363840"/>
    <lineage>
        <taxon>Bacteria</taxon>
        <taxon>Pseudomonadati</taxon>
        <taxon>Pseudomonadota</taxon>
        <taxon>Alphaproteobacteria</taxon>
        <taxon>Rhodospirillales</taxon>
        <taxon>Rhodospirillaceae</taxon>
        <taxon>Inquilinus</taxon>
    </lineage>
</organism>
<gene>
    <name evidence="10" type="ORF">E9232_000914</name>
</gene>
<evidence type="ECO:0000256" key="5">
    <source>
        <dbReference type="ARBA" id="ARBA00022741"/>
    </source>
</evidence>
<dbReference type="InterPro" id="IPR027417">
    <property type="entry name" value="P-loop_NTPase"/>
</dbReference>
<keyword evidence="5" id="KW-0547">Nucleotide-binding</keyword>
<evidence type="ECO:0000256" key="2">
    <source>
        <dbReference type="ARBA" id="ARBA00005417"/>
    </source>
</evidence>
<keyword evidence="11" id="KW-1185">Reference proteome</keyword>
<evidence type="ECO:0000256" key="8">
    <source>
        <dbReference type="SAM" id="MobiDB-lite"/>
    </source>
</evidence>
<dbReference type="InterPro" id="IPR050388">
    <property type="entry name" value="ABC_Ni/Peptide_Import"/>
</dbReference>
<keyword evidence="7" id="KW-0472">Membrane</keyword>
<dbReference type="RefSeq" id="WP_309792404.1">
    <property type="nucleotide sequence ID" value="NZ_JAVDPW010000002.1"/>
</dbReference>
<feature type="domain" description="ABC transporter" evidence="9">
    <location>
        <begin position="33"/>
        <end position="280"/>
    </location>
</feature>
<dbReference type="SUPFAM" id="SSF52540">
    <property type="entry name" value="P-loop containing nucleoside triphosphate hydrolases"/>
    <property type="match status" value="1"/>
</dbReference>
<name>A0ABU1JIH1_9PROT</name>
<dbReference type="Gene3D" id="3.40.50.300">
    <property type="entry name" value="P-loop containing nucleotide triphosphate hydrolases"/>
    <property type="match status" value="1"/>
</dbReference>
<dbReference type="InterPro" id="IPR003593">
    <property type="entry name" value="AAA+_ATPase"/>
</dbReference>
<accession>A0ABU1JIH1</accession>
<feature type="region of interest" description="Disordered" evidence="8">
    <location>
        <begin position="1"/>
        <end position="22"/>
    </location>
</feature>
<evidence type="ECO:0000256" key="4">
    <source>
        <dbReference type="ARBA" id="ARBA00022475"/>
    </source>
</evidence>
<evidence type="ECO:0000259" key="9">
    <source>
        <dbReference type="PROSITE" id="PS50893"/>
    </source>
</evidence>
<dbReference type="GO" id="GO:0005524">
    <property type="term" value="F:ATP binding"/>
    <property type="evidence" value="ECO:0007669"/>
    <property type="project" value="UniProtKB-KW"/>
</dbReference>
<evidence type="ECO:0000256" key="7">
    <source>
        <dbReference type="ARBA" id="ARBA00023136"/>
    </source>
</evidence>
<proteinExistence type="inferred from homology"/>
<dbReference type="Pfam" id="PF00005">
    <property type="entry name" value="ABC_tran"/>
    <property type="match status" value="1"/>
</dbReference>
<dbReference type="PANTHER" id="PTHR43297:SF2">
    <property type="entry name" value="DIPEPTIDE TRANSPORT ATP-BINDING PROTEIN DPPD"/>
    <property type="match status" value="1"/>
</dbReference>
<comment type="caution">
    <text evidence="10">The sequence shown here is derived from an EMBL/GenBank/DDBJ whole genome shotgun (WGS) entry which is preliminary data.</text>
</comment>
<dbReference type="PROSITE" id="PS50893">
    <property type="entry name" value="ABC_TRANSPORTER_2"/>
    <property type="match status" value="1"/>
</dbReference>
<sequence>MHDPRIDSAAPPAPVQPADRGRGRTAAAPLLALDSYSVSFSHGGDRVPVVHGIDLAIARGEALGIVGESGCGKSVTWLAALRLLGKDVAVSGQVLLDGRDLTRLSEREMSAVRGGRIGLVFQDPTSSLNPVYRIGGQICEALRLHRGLRGAAARAEALRLLDRVGIADAGRRLRQYPHELSGGMNQRVMIAIALAGEPDVLVADEPTTALDATIQAQILDLIQDIRRDTGMGLVLISHDLGVVAELCDRIAVMYAGRVVETGPTDALLAHPRHPYTRGLLAALPDLEGPRTRLTPVPGTVPSPQAMPSGCAFAPRCASATALCRAIVPPLTAADGPLHSAACLRLDAPAADTTAHSLPVLEGIPA</sequence>